<dbReference type="InterPro" id="IPR016156">
    <property type="entry name" value="FAD/NAD-linked_Rdtase_dimer_sf"/>
</dbReference>
<evidence type="ECO:0000259" key="15">
    <source>
        <dbReference type="Pfam" id="PF07992"/>
    </source>
</evidence>
<sequence length="469" mass="49881">MADSFDILVIGGGTGGYPAAIRAAQLGMTVACIERRDALGGTCLNVGCIPSKALLHSSELFAEVQQGMEEHGIGIGGVAMNVPQFIARKDEVVAGLTKGVEHLFKKNKVEWVKGSARFEAPDRLRVELNDGGSRTLTATKGVIIATGSESSSLKNVEVDEKRIITSTGALCLCEVPRHLVVIGAGYIGLELGSVWRRLGSEVTVIEFLDGIVPTMDREIARHFHKELERQGLKFRFNTKVTEARQHDGSVTLAFEPAAGGAAETLEADVVLVAVGRRPYTHGLSLDLIGLKLDEKGRIPVTEGFRTNVPGVYAVGDVIPGPMLAHKTTLDGVTCVEGIAGRYAGVDYNTVPEVIYTAPAVASVGQTEEELKAAGVDYKVGKFPFTAVSRARCNGDTRGLTKILTEAGTNRILGVHIFGADADLMIPEAVLAMEFGATTEDIALTVHAHPTLPEVIKEAALVELGRAMHI</sequence>
<dbReference type="GO" id="GO:1990234">
    <property type="term" value="C:transferase complex"/>
    <property type="evidence" value="ECO:0007669"/>
    <property type="project" value="UniProtKB-ARBA"/>
</dbReference>
<feature type="disulfide bond" description="Redox-active" evidence="12">
    <location>
        <begin position="43"/>
        <end position="48"/>
    </location>
</feature>
<evidence type="ECO:0000313" key="16">
    <source>
        <dbReference type="EMBL" id="MBB4611276.1"/>
    </source>
</evidence>
<evidence type="ECO:0000256" key="2">
    <source>
        <dbReference type="ARBA" id="ARBA00012608"/>
    </source>
</evidence>
<evidence type="ECO:0000256" key="4">
    <source>
        <dbReference type="ARBA" id="ARBA00022827"/>
    </source>
</evidence>
<dbReference type="PANTHER" id="PTHR22912">
    <property type="entry name" value="DISULFIDE OXIDOREDUCTASE"/>
    <property type="match status" value="1"/>
</dbReference>
<dbReference type="Proteomes" id="UP000704529">
    <property type="component" value="Unassembled WGS sequence"/>
</dbReference>
<feature type="binding site" evidence="11">
    <location>
        <position position="52"/>
    </location>
    <ligand>
        <name>FAD</name>
        <dbReference type="ChEBI" id="CHEBI:57692"/>
    </ligand>
</feature>
<keyword evidence="5 13" id="KW-0560">Oxidoreductase</keyword>
<dbReference type="GO" id="GO:0004148">
    <property type="term" value="F:dihydrolipoyl dehydrogenase (NADH) activity"/>
    <property type="evidence" value="ECO:0007669"/>
    <property type="project" value="UniProtKB-EC"/>
</dbReference>
<keyword evidence="4 11" id="KW-0274">FAD</keyword>
<dbReference type="Pfam" id="PF02852">
    <property type="entry name" value="Pyr_redox_dim"/>
    <property type="match status" value="1"/>
</dbReference>
<dbReference type="InterPro" id="IPR036188">
    <property type="entry name" value="FAD/NAD-bd_sf"/>
</dbReference>
<comment type="catalytic activity">
    <reaction evidence="9 13">
        <text>N(6)-[(R)-dihydrolipoyl]-L-lysyl-[protein] + NAD(+) = N(6)-[(R)-lipoyl]-L-lysyl-[protein] + NADH + H(+)</text>
        <dbReference type="Rhea" id="RHEA:15045"/>
        <dbReference type="Rhea" id="RHEA-COMP:10474"/>
        <dbReference type="Rhea" id="RHEA-COMP:10475"/>
        <dbReference type="ChEBI" id="CHEBI:15378"/>
        <dbReference type="ChEBI" id="CHEBI:57540"/>
        <dbReference type="ChEBI" id="CHEBI:57945"/>
        <dbReference type="ChEBI" id="CHEBI:83099"/>
        <dbReference type="ChEBI" id="CHEBI:83100"/>
        <dbReference type="EC" id="1.8.1.4"/>
    </reaction>
</comment>
<feature type="domain" description="Pyridine nucleotide-disulphide oxidoreductase dimerisation" evidence="14">
    <location>
        <begin position="350"/>
        <end position="459"/>
    </location>
</feature>
<reference evidence="17" key="2">
    <citation type="submission" date="2021-01" db="EMBL/GenBank/DDBJ databases">
        <title>Genome Sequencing of Type Strains.</title>
        <authorList>
            <person name="Lemaire J.F."/>
            <person name="Inderbitzin P."/>
            <person name="Collins S.B."/>
            <person name="Wespe N."/>
            <person name="Knight-Connoni V."/>
        </authorList>
    </citation>
    <scope>NUCLEOTIDE SEQUENCE</scope>
    <source>
        <strain evidence="17">DSM 14562</strain>
    </source>
</reference>
<dbReference type="InterPro" id="IPR001100">
    <property type="entry name" value="Pyr_nuc-diS_OxRdtase"/>
</dbReference>
<comment type="caution">
    <text evidence="17">The sequence shown here is derived from an EMBL/GenBank/DDBJ whole genome shotgun (WGS) entry which is preliminary data.</text>
</comment>
<dbReference type="Proteomes" id="UP000584663">
    <property type="component" value="Unassembled WGS sequence"/>
</dbReference>
<proteinExistence type="inferred from homology"/>
<dbReference type="EMBL" id="JACHNX010000023">
    <property type="protein sequence ID" value="MBB4611276.1"/>
    <property type="molecule type" value="Genomic_DNA"/>
</dbReference>
<evidence type="ECO:0000313" key="19">
    <source>
        <dbReference type="Proteomes" id="UP000704529"/>
    </source>
</evidence>
<feature type="binding site" evidence="11">
    <location>
        <position position="206"/>
    </location>
    <ligand>
        <name>NAD(+)</name>
        <dbReference type="ChEBI" id="CHEBI:57540"/>
    </ligand>
</feature>
<name>A0AA40ZWT2_9SPHN</name>
<dbReference type="InterPro" id="IPR023753">
    <property type="entry name" value="FAD/NAD-binding_dom"/>
</dbReference>
<dbReference type="PRINTS" id="PR00368">
    <property type="entry name" value="FADPNR"/>
</dbReference>
<dbReference type="GO" id="GO:0050660">
    <property type="term" value="F:flavin adenine dinucleotide binding"/>
    <property type="evidence" value="ECO:0007669"/>
    <property type="project" value="InterPro"/>
</dbReference>
<dbReference type="Gene3D" id="3.50.50.60">
    <property type="entry name" value="FAD/NAD(P)-binding domain"/>
    <property type="match status" value="2"/>
</dbReference>
<dbReference type="InterPro" id="IPR004099">
    <property type="entry name" value="Pyr_nucl-diS_OxRdtase_dimer"/>
</dbReference>
<feature type="binding site" evidence="11">
    <location>
        <begin position="146"/>
        <end position="148"/>
    </location>
    <ligand>
        <name>FAD</name>
        <dbReference type="ChEBI" id="CHEBI:57692"/>
    </ligand>
</feature>
<feature type="binding site" evidence="11">
    <location>
        <position position="275"/>
    </location>
    <ligand>
        <name>NAD(+)</name>
        <dbReference type="ChEBI" id="CHEBI:57540"/>
    </ligand>
</feature>
<keyword evidence="8 13" id="KW-0676">Redox-active center</keyword>
<dbReference type="InterPro" id="IPR050151">
    <property type="entry name" value="Class-I_Pyr_Nuc-Dis_Oxidored"/>
</dbReference>
<dbReference type="SUPFAM" id="SSF55424">
    <property type="entry name" value="FAD/NAD-linked reductases, dimerisation (C-terminal) domain"/>
    <property type="match status" value="1"/>
</dbReference>
<dbReference type="AlphaFoldDB" id="A0AA40ZWT2"/>
<evidence type="ECO:0000313" key="17">
    <source>
        <dbReference type="EMBL" id="MBN3557017.1"/>
    </source>
</evidence>
<dbReference type="InterPro" id="IPR006258">
    <property type="entry name" value="Lipoamide_DH"/>
</dbReference>
<evidence type="ECO:0000256" key="9">
    <source>
        <dbReference type="ARBA" id="ARBA00049187"/>
    </source>
</evidence>
<reference evidence="16 18" key="1">
    <citation type="submission" date="2020-08" db="EMBL/GenBank/DDBJ databases">
        <title>Genomic Encyclopedia of Type Strains, Phase IV (KMG-IV): sequencing the most valuable type-strain genomes for metagenomic binning, comparative biology and taxonomic classification.</title>
        <authorList>
            <person name="Goeker M."/>
        </authorList>
    </citation>
    <scope>NUCLEOTIDE SEQUENCE [LARGE SCALE GENOMIC DNA]</scope>
    <source>
        <strain evidence="16 18">DSM 14562</strain>
    </source>
</reference>
<dbReference type="FunFam" id="3.30.390.30:FF:000001">
    <property type="entry name" value="Dihydrolipoyl dehydrogenase"/>
    <property type="match status" value="1"/>
</dbReference>
<dbReference type="Pfam" id="PF07992">
    <property type="entry name" value="Pyr_redox_2"/>
    <property type="match status" value="1"/>
</dbReference>
<evidence type="ECO:0000256" key="7">
    <source>
        <dbReference type="ARBA" id="ARBA00023157"/>
    </source>
</evidence>
<dbReference type="InterPro" id="IPR012999">
    <property type="entry name" value="Pyr_OxRdtase_I_AS"/>
</dbReference>
<keyword evidence="7" id="KW-1015">Disulfide bond</keyword>
<evidence type="ECO:0000256" key="1">
    <source>
        <dbReference type="ARBA" id="ARBA00007532"/>
    </source>
</evidence>
<evidence type="ECO:0000256" key="10">
    <source>
        <dbReference type="PIRSR" id="PIRSR000350-2"/>
    </source>
</evidence>
<keyword evidence="3 13" id="KW-0285">Flavoprotein</keyword>
<feature type="active site" description="Proton acceptor" evidence="10">
    <location>
        <position position="448"/>
    </location>
</feature>
<feature type="domain" description="FAD/NAD(P)-binding" evidence="15">
    <location>
        <begin position="5"/>
        <end position="327"/>
    </location>
</feature>
<organism evidence="17 19">
    <name type="scientific">Sphingomonas yabuuchiae</name>
    <dbReference type="NCBI Taxonomy" id="172044"/>
    <lineage>
        <taxon>Bacteria</taxon>
        <taxon>Pseudomonadati</taxon>
        <taxon>Pseudomonadota</taxon>
        <taxon>Alphaproteobacteria</taxon>
        <taxon>Sphingomonadales</taxon>
        <taxon>Sphingomonadaceae</taxon>
        <taxon>Sphingomonas</taxon>
    </lineage>
</organism>
<dbReference type="NCBIfam" id="TIGR01350">
    <property type="entry name" value="lipoamide_DH"/>
    <property type="match status" value="1"/>
</dbReference>
<dbReference type="PANTHER" id="PTHR22912:SF151">
    <property type="entry name" value="DIHYDROLIPOYL DEHYDROGENASE, MITOCHONDRIAL"/>
    <property type="match status" value="1"/>
</dbReference>
<dbReference type="EC" id="1.8.1.4" evidence="2 13"/>
<feature type="binding site" evidence="11">
    <location>
        <begin position="183"/>
        <end position="190"/>
    </location>
    <ligand>
        <name>NAD(+)</name>
        <dbReference type="ChEBI" id="CHEBI:57540"/>
    </ligand>
</feature>
<dbReference type="RefSeq" id="WP_037569557.1">
    <property type="nucleotide sequence ID" value="NZ_JACHNX010000023.1"/>
</dbReference>
<evidence type="ECO:0000256" key="13">
    <source>
        <dbReference type="RuleBase" id="RU003692"/>
    </source>
</evidence>
<evidence type="ECO:0000256" key="5">
    <source>
        <dbReference type="ARBA" id="ARBA00023002"/>
    </source>
</evidence>
<dbReference type="SUPFAM" id="SSF51905">
    <property type="entry name" value="FAD/NAD(P)-binding domain"/>
    <property type="match status" value="1"/>
</dbReference>
<dbReference type="EMBL" id="JAFHKU010000097">
    <property type="protein sequence ID" value="MBN3557017.1"/>
    <property type="molecule type" value="Genomic_DNA"/>
</dbReference>
<dbReference type="Gene3D" id="3.30.390.30">
    <property type="match status" value="1"/>
</dbReference>
<keyword evidence="18" id="KW-1185">Reference proteome</keyword>
<comment type="cofactor">
    <cofactor evidence="11 13">
        <name>FAD</name>
        <dbReference type="ChEBI" id="CHEBI:57692"/>
    </cofactor>
    <text evidence="11 13">Binds 1 FAD per subunit.</text>
</comment>
<feature type="binding site" evidence="11">
    <location>
        <begin position="322"/>
        <end position="325"/>
    </location>
    <ligand>
        <name>FAD</name>
        <dbReference type="ChEBI" id="CHEBI:57692"/>
    </ligand>
</feature>
<evidence type="ECO:0000256" key="11">
    <source>
        <dbReference type="PIRSR" id="PIRSR000350-3"/>
    </source>
</evidence>
<dbReference type="PIRSF" id="PIRSF000350">
    <property type="entry name" value="Mercury_reductase_MerA"/>
    <property type="match status" value="1"/>
</dbReference>
<dbReference type="PROSITE" id="PS00076">
    <property type="entry name" value="PYRIDINE_REDOX_1"/>
    <property type="match status" value="1"/>
</dbReference>
<evidence type="ECO:0000256" key="6">
    <source>
        <dbReference type="ARBA" id="ARBA00023027"/>
    </source>
</evidence>
<evidence type="ECO:0000313" key="18">
    <source>
        <dbReference type="Proteomes" id="UP000584663"/>
    </source>
</evidence>
<gene>
    <name evidence="17" type="primary">lpdA</name>
    <name evidence="16" type="ORF">GGQ89_003522</name>
    <name evidence="17" type="ORF">JYA60_02055</name>
</gene>
<evidence type="ECO:0000256" key="8">
    <source>
        <dbReference type="ARBA" id="ARBA00023284"/>
    </source>
</evidence>
<dbReference type="PRINTS" id="PR00411">
    <property type="entry name" value="PNDRDTASEI"/>
</dbReference>
<feature type="binding site" evidence="11">
    <location>
        <position position="316"/>
    </location>
    <ligand>
        <name>FAD</name>
        <dbReference type="ChEBI" id="CHEBI:57692"/>
    </ligand>
</feature>
<dbReference type="GO" id="GO:0006103">
    <property type="term" value="P:2-oxoglutarate metabolic process"/>
    <property type="evidence" value="ECO:0007669"/>
    <property type="project" value="TreeGrafter"/>
</dbReference>
<protein>
    <recommendedName>
        <fullName evidence="2 13">Dihydrolipoyl dehydrogenase</fullName>
        <ecNumber evidence="2 13">1.8.1.4</ecNumber>
    </recommendedName>
</protein>
<keyword evidence="11" id="KW-0547">Nucleotide-binding</keyword>
<evidence type="ECO:0000256" key="3">
    <source>
        <dbReference type="ARBA" id="ARBA00022630"/>
    </source>
</evidence>
<comment type="similarity">
    <text evidence="1 13">Belongs to the class-I pyridine nucleotide-disulfide oxidoreductase family.</text>
</comment>
<dbReference type="GO" id="GO:0005737">
    <property type="term" value="C:cytoplasm"/>
    <property type="evidence" value="ECO:0007669"/>
    <property type="project" value="UniProtKB-ARBA"/>
</dbReference>
<keyword evidence="6 11" id="KW-0520">NAD</keyword>
<dbReference type="GO" id="GO:0045333">
    <property type="term" value="P:cellular respiration"/>
    <property type="evidence" value="ECO:0007669"/>
    <property type="project" value="UniProtKB-ARBA"/>
</dbReference>
<accession>A0AA40ZWT2</accession>
<evidence type="ECO:0000256" key="12">
    <source>
        <dbReference type="PIRSR" id="PIRSR000350-4"/>
    </source>
</evidence>
<dbReference type="FunFam" id="3.50.50.60:FF:000025">
    <property type="entry name" value="Dihydrolipoyl dehydrogenase"/>
    <property type="match status" value="1"/>
</dbReference>
<comment type="miscellaneous">
    <text evidence="13">The active site is a redox-active disulfide bond.</text>
</comment>
<evidence type="ECO:0000259" key="14">
    <source>
        <dbReference type="Pfam" id="PF02852"/>
    </source>
</evidence>